<dbReference type="PROSITE" id="PS51354">
    <property type="entry name" value="GLUTAREDOXIN_2"/>
    <property type="match status" value="1"/>
</dbReference>
<proteinExistence type="predicted"/>
<keyword evidence="2" id="KW-1185">Reference proteome</keyword>
<sequence length="99" mass="11395">MVRIIEQHWKFICVLSAPSFIQQPVLKRAQIVEFKRKFTQNILLVLFEFDTNLMRTVPQVFIGGKFLGGGDDSKKGKKDGSLEKKLEEVGALWKPNKME</sequence>
<dbReference type="SUPFAM" id="SSF52833">
    <property type="entry name" value="Thioredoxin-like"/>
    <property type="match status" value="1"/>
</dbReference>
<dbReference type="EMBL" id="JAKKPZ010000835">
    <property type="protein sequence ID" value="KAI1692021.1"/>
    <property type="molecule type" value="Genomic_DNA"/>
</dbReference>
<dbReference type="Proteomes" id="UP001201812">
    <property type="component" value="Unassembled WGS sequence"/>
</dbReference>
<comment type="caution">
    <text evidence="1">The sequence shown here is derived from an EMBL/GenBank/DDBJ whole genome shotgun (WGS) entry which is preliminary data.</text>
</comment>
<protein>
    <recommendedName>
        <fullName evidence="3">Glutaredoxin domain-containing protein</fullName>
    </recommendedName>
</protein>
<organism evidence="1 2">
    <name type="scientific">Ditylenchus destructor</name>
    <dbReference type="NCBI Taxonomy" id="166010"/>
    <lineage>
        <taxon>Eukaryota</taxon>
        <taxon>Metazoa</taxon>
        <taxon>Ecdysozoa</taxon>
        <taxon>Nematoda</taxon>
        <taxon>Chromadorea</taxon>
        <taxon>Rhabditida</taxon>
        <taxon>Tylenchina</taxon>
        <taxon>Tylenchomorpha</taxon>
        <taxon>Sphaerularioidea</taxon>
        <taxon>Anguinidae</taxon>
        <taxon>Anguininae</taxon>
        <taxon>Ditylenchus</taxon>
    </lineage>
</organism>
<dbReference type="AlphaFoldDB" id="A0AAD4QV83"/>
<dbReference type="InterPro" id="IPR036249">
    <property type="entry name" value="Thioredoxin-like_sf"/>
</dbReference>
<evidence type="ECO:0000313" key="2">
    <source>
        <dbReference type="Proteomes" id="UP001201812"/>
    </source>
</evidence>
<gene>
    <name evidence="1" type="ORF">DdX_21489</name>
</gene>
<name>A0AAD4QV83_9BILA</name>
<reference evidence="1" key="1">
    <citation type="submission" date="2022-01" db="EMBL/GenBank/DDBJ databases">
        <title>Genome Sequence Resource for Two Populations of Ditylenchus destructor, the Migratory Endoparasitic Phytonematode.</title>
        <authorList>
            <person name="Zhang H."/>
            <person name="Lin R."/>
            <person name="Xie B."/>
        </authorList>
    </citation>
    <scope>NUCLEOTIDE SEQUENCE</scope>
    <source>
        <strain evidence="1">BazhouSP</strain>
    </source>
</reference>
<evidence type="ECO:0000313" key="1">
    <source>
        <dbReference type="EMBL" id="KAI1692021.1"/>
    </source>
</evidence>
<dbReference type="Gene3D" id="3.40.30.10">
    <property type="entry name" value="Glutaredoxin"/>
    <property type="match status" value="1"/>
</dbReference>
<evidence type="ECO:0008006" key="3">
    <source>
        <dbReference type="Google" id="ProtNLM"/>
    </source>
</evidence>
<accession>A0AAD4QV83</accession>